<dbReference type="GO" id="GO:0032040">
    <property type="term" value="C:small-subunit processome"/>
    <property type="evidence" value="ECO:0007669"/>
    <property type="project" value="InterPro"/>
</dbReference>
<evidence type="ECO:0008006" key="7">
    <source>
        <dbReference type="Google" id="ProtNLM"/>
    </source>
</evidence>
<dbReference type="PANTHER" id="PTHR12416">
    <property type="entry name" value="RRNA-PROCESSING PROTEIN UTP23 HOMOLOG"/>
    <property type="match status" value="1"/>
</dbReference>
<reference evidence="6" key="1">
    <citation type="submission" date="2013-02" db="EMBL/GenBank/DDBJ databases">
        <authorList>
            <person name="Hughes D."/>
        </authorList>
    </citation>
    <scope>NUCLEOTIDE SEQUENCE</scope>
    <source>
        <strain>Durham</strain>
        <strain evidence="6">NC isolate 2 -- Noor lab</strain>
    </source>
</reference>
<reference evidence="5" key="2">
    <citation type="submission" date="2015-06" db="UniProtKB">
        <authorList>
            <consortium name="EnsemblMetazoa"/>
        </authorList>
    </citation>
    <scope>IDENTIFICATION</scope>
</reference>
<dbReference type="GO" id="GO:0006364">
    <property type="term" value="P:rRNA processing"/>
    <property type="evidence" value="ECO:0007669"/>
    <property type="project" value="UniProtKB-KW"/>
</dbReference>
<name>T1H6G3_MEGSC</name>
<evidence type="ECO:0000256" key="4">
    <source>
        <dbReference type="ARBA" id="ARBA00023242"/>
    </source>
</evidence>
<sequence length="107" mass="12395">SSALFFQNTQLETAYHILIDTNFINFSIKNKLGIIQEMMDCLYTKIHCDPFERILCLHKGTNADNCLVNRVIQHKCYIVATKYKGLNKIRKIPGVPIMYVDSHKYAI</sequence>
<dbReference type="AlphaFoldDB" id="T1H6G3"/>
<dbReference type="OMA" id="PFERILC"/>
<protein>
    <recommendedName>
        <fullName evidence="7">PIN domain-containing protein</fullName>
    </recommendedName>
</protein>
<evidence type="ECO:0000256" key="3">
    <source>
        <dbReference type="ARBA" id="ARBA00022552"/>
    </source>
</evidence>
<dbReference type="EnsemblMetazoa" id="MESCA012296-RA">
    <property type="protein sequence ID" value="MESCA012296-PA"/>
    <property type="gene ID" value="MESCA012296"/>
</dbReference>
<evidence type="ECO:0000313" key="5">
    <source>
        <dbReference type="EnsemblMetazoa" id="MESCA012296-PA"/>
    </source>
</evidence>
<keyword evidence="2" id="KW-0690">Ribosome biogenesis</keyword>
<keyword evidence="6" id="KW-1185">Reference proteome</keyword>
<keyword evidence="4" id="KW-0539">Nucleus</keyword>
<evidence type="ECO:0000256" key="2">
    <source>
        <dbReference type="ARBA" id="ARBA00022517"/>
    </source>
</evidence>
<accession>T1H6G3</accession>
<proteinExistence type="predicted"/>
<dbReference type="HOGENOM" id="CLU_081098_1_1_1"/>
<evidence type="ECO:0000256" key="1">
    <source>
        <dbReference type="ARBA" id="ARBA00004604"/>
    </source>
</evidence>
<dbReference type="Pfam" id="PF04900">
    <property type="entry name" value="Fcf1"/>
    <property type="match status" value="1"/>
</dbReference>
<dbReference type="STRING" id="36166.T1H6G3"/>
<dbReference type="SUPFAM" id="SSF88723">
    <property type="entry name" value="PIN domain-like"/>
    <property type="match status" value="1"/>
</dbReference>
<evidence type="ECO:0000313" key="6">
    <source>
        <dbReference type="Proteomes" id="UP000015102"/>
    </source>
</evidence>
<organism evidence="5 6">
    <name type="scientific">Megaselia scalaris</name>
    <name type="common">Humpbacked fly</name>
    <name type="synonym">Phora scalaris</name>
    <dbReference type="NCBI Taxonomy" id="36166"/>
    <lineage>
        <taxon>Eukaryota</taxon>
        <taxon>Metazoa</taxon>
        <taxon>Ecdysozoa</taxon>
        <taxon>Arthropoda</taxon>
        <taxon>Hexapoda</taxon>
        <taxon>Insecta</taxon>
        <taxon>Pterygota</taxon>
        <taxon>Neoptera</taxon>
        <taxon>Endopterygota</taxon>
        <taxon>Diptera</taxon>
        <taxon>Brachycera</taxon>
        <taxon>Muscomorpha</taxon>
        <taxon>Platypezoidea</taxon>
        <taxon>Phoridae</taxon>
        <taxon>Megaseliini</taxon>
        <taxon>Megaselia</taxon>
    </lineage>
</organism>
<dbReference type="Gene3D" id="3.40.50.1010">
    <property type="entry name" value="5'-nuclease"/>
    <property type="match status" value="2"/>
</dbReference>
<dbReference type="Proteomes" id="UP000015102">
    <property type="component" value="Unassembled WGS sequence"/>
</dbReference>
<keyword evidence="3" id="KW-0698">rRNA processing</keyword>
<comment type="subcellular location">
    <subcellularLocation>
        <location evidence="1">Nucleus</location>
        <location evidence="1">Nucleolus</location>
    </subcellularLocation>
</comment>
<dbReference type="InterPro" id="IPR006984">
    <property type="entry name" value="Fcf1/UTP23"/>
</dbReference>
<dbReference type="InterPro" id="IPR029060">
    <property type="entry name" value="PIN-like_dom_sf"/>
</dbReference>